<evidence type="ECO:0000313" key="2">
    <source>
        <dbReference type="Proteomes" id="UP000054495"/>
    </source>
</evidence>
<organism evidence="1 2">
    <name type="scientific">Ancylostoma ceylanicum</name>
    <dbReference type="NCBI Taxonomy" id="53326"/>
    <lineage>
        <taxon>Eukaryota</taxon>
        <taxon>Metazoa</taxon>
        <taxon>Ecdysozoa</taxon>
        <taxon>Nematoda</taxon>
        <taxon>Chromadorea</taxon>
        <taxon>Rhabditida</taxon>
        <taxon>Rhabditina</taxon>
        <taxon>Rhabditomorpha</taxon>
        <taxon>Strongyloidea</taxon>
        <taxon>Ancylostomatidae</taxon>
        <taxon>Ancylostomatinae</taxon>
        <taxon>Ancylostoma</taxon>
    </lineage>
</organism>
<protein>
    <submittedName>
        <fullName evidence="1">Uncharacterized protein</fullName>
    </submittedName>
</protein>
<sequence>MTPFHTLMLSQGVADIYSLLTYNFFSGLRVTNLFNDFFWDNQQFIANFTFVNIYYTLYLRCIGITLISLQRYITVCQSGTRVERKVDEDARACNACARGLPVIVEDGISPPFKGTTL</sequence>
<dbReference type="InterPro" id="IPR019426">
    <property type="entry name" value="7TM_GPCR_serpentine_rcpt_Srv"/>
</dbReference>
<name>A0A0D6M1H9_9BILA</name>
<dbReference type="PANTHER" id="PTHR24224:SF17">
    <property type="entry name" value="G-PROTEIN COUPLED RECEPTORS FAMILY 1 PROFILE DOMAIN-CONTAINING PROTEIN"/>
    <property type="match status" value="1"/>
</dbReference>
<keyword evidence="2" id="KW-1185">Reference proteome</keyword>
<dbReference type="InterPro" id="IPR052665">
    <property type="entry name" value="Neuropeptide-GPCR"/>
</dbReference>
<proteinExistence type="predicted"/>
<dbReference type="PANTHER" id="PTHR24224">
    <property type="entry name" value="CARDIOACCELERATORY PEPTIDE RECEPTOR-RELATED"/>
    <property type="match status" value="1"/>
</dbReference>
<gene>
    <name evidence="1" type="ORF">ANCCEY_02780</name>
</gene>
<dbReference type="AlphaFoldDB" id="A0A0D6M1H9"/>
<dbReference type="Pfam" id="PF10323">
    <property type="entry name" value="7TM_GPCR_Srv"/>
    <property type="match status" value="1"/>
</dbReference>
<dbReference type="EMBL" id="KE124819">
    <property type="protein sequence ID" value="EPB78140.1"/>
    <property type="molecule type" value="Genomic_DNA"/>
</dbReference>
<dbReference type="GO" id="GO:0016020">
    <property type="term" value="C:membrane"/>
    <property type="evidence" value="ECO:0007669"/>
    <property type="project" value="TreeGrafter"/>
</dbReference>
<accession>A0A0D6M1H9</accession>
<reference evidence="1 2" key="1">
    <citation type="submission" date="2013-05" db="EMBL/GenBank/DDBJ databases">
        <title>Draft genome of the parasitic nematode Anyclostoma ceylanicum.</title>
        <authorList>
            <person name="Mitreva M."/>
        </authorList>
    </citation>
    <scope>NUCLEOTIDE SEQUENCE [LARGE SCALE GENOMIC DNA]</scope>
</reference>
<dbReference type="Proteomes" id="UP000054495">
    <property type="component" value="Unassembled WGS sequence"/>
</dbReference>
<evidence type="ECO:0000313" key="1">
    <source>
        <dbReference type="EMBL" id="EPB78140.1"/>
    </source>
</evidence>